<protein>
    <submittedName>
        <fullName evidence="7">Radical SAM superfamily protein</fullName>
    </submittedName>
</protein>
<evidence type="ECO:0000256" key="2">
    <source>
        <dbReference type="ARBA" id="ARBA00022723"/>
    </source>
</evidence>
<dbReference type="InterPro" id="IPR050377">
    <property type="entry name" value="Radical_SAM_PqqE_MftC-like"/>
</dbReference>
<organism evidence="7 8">
    <name type="scientific">Actinacidiphila yanglinensis</name>
    <dbReference type="NCBI Taxonomy" id="310779"/>
    <lineage>
        <taxon>Bacteria</taxon>
        <taxon>Bacillati</taxon>
        <taxon>Actinomycetota</taxon>
        <taxon>Actinomycetes</taxon>
        <taxon>Kitasatosporales</taxon>
        <taxon>Streptomycetaceae</taxon>
        <taxon>Actinacidiphila</taxon>
    </lineage>
</organism>
<dbReference type="Pfam" id="PF04055">
    <property type="entry name" value="Radical_SAM"/>
    <property type="match status" value="1"/>
</dbReference>
<name>A0A1H6B2F1_9ACTN</name>
<dbReference type="GO" id="GO:0051536">
    <property type="term" value="F:iron-sulfur cluster binding"/>
    <property type="evidence" value="ECO:0007669"/>
    <property type="project" value="UniProtKB-KW"/>
</dbReference>
<evidence type="ECO:0000259" key="6">
    <source>
        <dbReference type="PROSITE" id="PS51918"/>
    </source>
</evidence>
<dbReference type="OrthoDB" id="9810775at2"/>
<keyword evidence="2" id="KW-0479">Metal-binding</keyword>
<dbReference type="SFLD" id="SFLDS00029">
    <property type="entry name" value="Radical_SAM"/>
    <property type="match status" value="1"/>
</dbReference>
<feature type="region of interest" description="Disordered" evidence="5">
    <location>
        <begin position="352"/>
        <end position="411"/>
    </location>
</feature>
<evidence type="ECO:0000256" key="4">
    <source>
        <dbReference type="ARBA" id="ARBA00023014"/>
    </source>
</evidence>
<dbReference type="GO" id="GO:0046872">
    <property type="term" value="F:metal ion binding"/>
    <property type="evidence" value="ECO:0007669"/>
    <property type="project" value="UniProtKB-KW"/>
</dbReference>
<gene>
    <name evidence="7" type="ORF">SAMN05216223_106114</name>
</gene>
<proteinExistence type="predicted"/>
<dbReference type="GO" id="GO:0003824">
    <property type="term" value="F:catalytic activity"/>
    <property type="evidence" value="ECO:0007669"/>
    <property type="project" value="InterPro"/>
</dbReference>
<reference evidence="7 8" key="1">
    <citation type="submission" date="2016-10" db="EMBL/GenBank/DDBJ databases">
        <authorList>
            <person name="de Groot N.N."/>
        </authorList>
    </citation>
    <scope>NUCLEOTIDE SEQUENCE [LARGE SCALE GENOMIC DNA]</scope>
    <source>
        <strain evidence="7 8">CGMCC 4.2023</strain>
    </source>
</reference>
<accession>A0A1H6B2F1</accession>
<dbReference type="Gene3D" id="3.20.20.70">
    <property type="entry name" value="Aldolase class I"/>
    <property type="match status" value="1"/>
</dbReference>
<dbReference type="PANTHER" id="PTHR11228">
    <property type="entry name" value="RADICAL SAM DOMAIN PROTEIN"/>
    <property type="match status" value="1"/>
</dbReference>
<evidence type="ECO:0000256" key="5">
    <source>
        <dbReference type="SAM" id="MobiDB-lite"/>
    </source>
</evidence>
<keyword evidence="1" id="KW-0949">S-adenosyl-L-methionine</keyword>
<dbReference type="Proteomes" id="UP000236754">
    <property type="component" value="Unassembled WGS sequence"/>
</dbReference>
<dbReference type="CDD" id="cd01335">
    <property type="entry name" value="Radical_SAM"/>
    <property type="match status" value="1"/>
</dbReference>
<dbReference type="EMBL" id="FNVU01000006">
    <property type="protein sequence ID" value="SEG54296.1"/>
    <property type="molecule type" value="Genomic_DNA"/>
</dbReference>
<keyword evidence="3" id="KW-0408">Iron</keyword>
<feature type="domain" description="Radical SAM core" evidence="6">
    <location>
        <begin position="11"/>
        <end position="225"/>
    </location>
</feature>
<dbReference type="AlphaFoldDB" id="A0A1H6B2F1"/>
<evidence type="ECO:0000313" key="8">
    <source>
        <dbReference type="Proteomes" id="UP000236754"/>
    </source>
</evidence>
<dbReference type="InterPro" id="IPR013785">
    <property type="entry name" value="Aldolase_TIM"/>
</dbReference>
<dbReference type="SUPFAM" id="SSF102114">
    <property type="entry name" value="Radical SAM enzymes"/>
    <property type="match status" value="1"/>
</dbReference>
<dbReference type="RefSeq" id="WP_103886398.1">
    <property type="nucleotide sequence ID" value="NZ_FNVU01000006.1"/>
</dbReference>
<evidence type="ECO:0000313" key="7">
    <source>
        <dbReference type="EMBL" id="SEG54296.1"/>
    </source>
</evidence>
<evidence type="ECO:0000256" key="3">
    <source>
        <dbReference type="ARBA" id="ARBA00023004"/>
    </source>
</evidence>
<keyword evidence="4" id="KW-0411">Iron-sulfur</keyword>
<sequence length="411" mass="42385">MRLAEMMTLRQTIGAGLLVTLTERCPLHCAHCSSASTARGRRLDAGALLRFLGTFRPELRPDVMMLTGGEPLTRPGLVVAAAEAAGARGTRTAVLSGASFARGGGRLPDSVRQVARAVDHFSLSLDAHHEREVAREDVFAALRALLRIGVATSLHLVGEGEDDPYLAQVTAQVRERFGTEVPMLVSAVRPVGRAAAWARPLPAPDASVAAGCGMAAWPVVAVDGAVTACCNQDVVDGRARPAHLVLGDLSSTAWPEVVERARRGPVLRMVRTVGPVHIAARGGEQPSCGGGGYCDTCHRLDDLTGARRWAERAGAGAAGELLQEAALRAGRGGGPATLLRRHGAGRYGELVGAVRPEGGSTHGAGKPVRTGGETTPPEDRSVHPGGESTGAGAGPVRPDGPHRGGTGEAGA</sequence>
<dbReference type="InterPro" id="IPR007197">
    <property type="entry name" value="rSAM"/>
</dbReference>
<dbReference type="InterPro" id="IPR058240">
    <property type="entry name" value="rSAM_sf"/>
</dbReference>
<dbReference type="PANTHER" id="PTHR11228:SF7">
    <property type="entry name" value="PQQA PEPTIDE CYCLASE"/>
    <property type="match status" value="1"/>
</dbReference>
<evidence type="ECO:0000256" key="1">
    <source>
        <dbReference type="ARBA" id="ARBA00022691"/>
    </source>
</evidence>
<dbReference type="PROSITE" id="PS51918">
    <property type="entry name" value="RADICAL_SAM"/>
    <property type="match status" value="1"/>
</dbReference>
<keyword evidence="8" id="KW-1185">Reference proteome</keyword>